<dbReference type="InterPro" id="IPR006680">
    <property type="entry name" value="Amidohydro-rel"/>
</dbReference>
<feature type="non-terminal residue" evidence="2">
    <location>
        <position position="144"/>
    </location>
</feature>
<dbReference type="SUPFAM" id="SSF51338">
    <property type="entry name" value="Composite domain of metallo-dependent hydrolases"/>
    <property type="match status" value="1"/>
</dbReference>
<accession>A0ABQ5KDL1</accession>
<comment type="caution">
    <text evidence="2">The sequence shown here is derived from an EMBL/GenBank/DDBJ whole genome shotgun (WGS) entry which is preliminary data.</text>
</comment>
<feature type="domain" description="Amidohydrolase-related" evidence="1">
    <location>
        <begin position="11"/>
        <end position="70"/>
    </location>
</feature>
<evidence type="ECO:0000313" key="3">
    <source>
        <dbReference type="Proteomes" id="UP001057375"/>
    </source>
</evidence>
<evidence type="ECO:0000259" key="1">
    <source>
        <dbReference type="Pfam" id="PF01979"/>
    </source>
</evidence>
<organism evidence="2 3">
    <name type="scientific">Aduncisulcus paluster</name>
    <dbReference type="NCBI Taxonomy" id="2918883"/>
    <lineage>
        <taxon>Eukaryota</taxon>
        <taxon>Metamonada</taxon>
        <taxon>Carpediemonas-like organisms</taxon>
        <taxon>Aduncisulcus</taxon>
    </lineage>
</organism>
<dbReference type="EMBL" id="BQXS01001447">
    <property type="protein sequence ID" value="GKT30638.1"/>
    <property type="molecule type" value="Genomic_DNA"/>
</dbReference>
<evidence type="ECO:0000313" key="2">
    <source>
        <dbReference type="EMBL" id="GKT30638.1"/>
    </source>
</evidence>
<keyword evidence="3" id="KW-1185">Reference proteome</keyword>
<dbReference type="Gene3D" id="3.20.20.140">
    <property type="entry name" value="Metal-dependent hydrolases"/>
    <property type="match status" value="1"/>
</dbReference>
<dbReference type="Pfam" id="PF01979">
    <property type="entry name" value="Amidohydro_1"/>
    <property type="match status" value="1"/>
</dbReference>
<sequence length="144" mass="15713">MRENGHLDYGLRRAVALGMDPIRAVQMVSINPARYFGLNGYGAIGPGFKANCFLVDDLKNFTIHEVFLNGLPLDEHDFESGNGLPVRSSMNVGSGKNRVIGTSHGQLLTENLVMEPLLKDGIPIADPARDICKLTVIERHRATG</sequence>
<gene>
    <name evidence="2" type="ORF">ADUPG1_001609</name>
</gene>
<reference evidence="2" key="1">
    <citation type="submission" date="2022-03" db="EMBL/GenBank/DDBJ databases">
        <title>Draft genome sequence of Aduncisulcus paluster, a free-living microaerophilic Fornicata.</title>
        <authorList>
            <person name="Yuyama I."/>
            <person name="Kume K."/>
            <person name="Tamura T."/>
            <person name="Inagaki Y."/>
            <person name="Hashimoto T."/>
        </authorList>
    </citation>
    <scope>NUCLEOTIDE SEQUENCE</scope>
    <source>
        <strain evidence="2">NY0171</strain>
    </source>
</reference>
<name>A0ABQ5KDL1_9EUKA</name>
<dbReference type="Proteomes" id="UP001057375">
    <property type="component" value="Unassembled WGS sequence"/>
</dbReference>
<protein>
    <submittedName>
        <fullName evidence="2">Adenine deaminase like protein</fullName>
    </submittedName>
</protein>
<proteinExistence type="predicted"/>
<dbReference type="InterPro" id="IPR011059">
    <property type="entry name" value="Metal-dep_hydrolase_composite"/>
</dbReference>